<evidence type="ECO:0000256" key="1">
    <source>
        <dbReference type="SAM" id="Coils"/>
    </source>
</evidence>
<evidence type="ECO:0000313" key="2">
    <source>
        <dbReference type="EMBL" id="CAI9282769.1"/>
    </source>
</evidence>
<protein>
    <submittedName>
        <fullName evidence="2">Uncharacterized protein</fullName>
    </submittedName>
</protein>
<keyword evidence="3" id="KW-1185">Reference proteome</keyword>
<reference evidence="2" key="1">
    <citation type="submission" date="2023-04" db="EMBL/GenBank/DDBJ databases">
        <authorList>
            <person name="Vijverberg K."/>
            <person name="Xiong W."/>
            <person name="Schranz E."/>
        </authorList>
    </citation>
    <scope>NUCLEOTIDE SEQUENCE</scope>
</reference>
<sequence>MKDHSTNLEKMNNAVDASTTVCSNSTEKIDKLITDAMVFMEKFQSFFESNTTKVNEVISSLGSTLKTEKAKLQEVCTGLTTNHAQFNTSISSQISKLHDDLKMESTIRDTFAVKTENVNVLKVKLENAEKQVNDLLSEKETMKSYIADVTSVLLDIVETQHSMITITVKKHLAKKLRPVFTMLHRPEGVRGSNSIPKQMGEVKNVLLTTAKTKSLVKNELKRRKAREAEMDEHQIIIHEAEANENIEREAQVTLES</sequence>
<dbReference type="Proteomes" id="UP001177003">
    <property type="component" value="Chromosome 4"/>
</dbReference>
<accession>A0AA35YZA1</accession>
<evidence type="ECO:0000313" key="3">
    <source>
        <dbReference type="Proteomes" id="UP001177003"/>
    </source>
</evidence>
<dbReference type="EMBL" id="OX465080">
    <property type="protein sequence ID" value="CAI9282769.1"/>
    <property type="molecule type" value="Genomic_DNA"/>
</dbReference>
<organism evidence="2 3">
    <name type="scientific">Lactuca saligna</name>
    <name type="common">Willowleaf lettuce</name>
    <dbReference type="NCBI Taxonomy" id="75948"/>
    <lineage>
        <taxon>Eukaryota</taxon>
        <taxon>Viridiplantae</taxon>
        <taxon>Streptophyta</taxon>
        <taxon>Embryophyta</taxon>
        <taxon>Tracheophyta</taxon>
        <taxon>Spermatophyta</taxon>
        <taxon>Magnoliopsida</taxon>
        <taxon>eudicotyledons</taxon>
        <taxon>Gunneridae</taxon>
        <taxon>Pentapetalae</taxon>
        <taxon>asterids</taxon>
        <taxon>campanulids</taxon>
        <taxon>Asterales</taxon>
        <taxon>Asteraceae</taxon>
        <taxon>Cichorioideae</taxon>
        <taxon>Cichorieae</taxon>
        <taxon>Lactucinae</taxon>
        <taxon>Lactuca</taxon>
    </lineage>
</organism>
<dbReference type="AlphaFoldDB" id="A0AA35YZA1"/>
<proteinExistence type="predicted"/>
<keyword evidence="1" id="KW-0175">Coiled coil</keyword>
<feature type="coiled-coil region" evidence="1">
    <location>
        <begin position="111"/>
        <end position="145"/>
    </location>
</feature>
<name>A0AA35YZA1_LACSI</name>
<gene>
    <name evidence="2" type="ORF">LSALG_LOCUS22392</name>
</gene>